<reference evidence="1 2" key="1">
    <citation type="journal article" date="2020" name="BMC Genomics">
        <title>Correction to: Identification and distribution of gene clusters required for synthesis of sphingolipid metabolism inhibitors in diverse species of the filamentous fungus Fusarium.</title>
        <authorList>
            <person name="Kim H.S."/>
            <person name="Lohmar J.M."/>
            <person name="Busman M."/>
            <person name="Brown D.W."/>
            <person name="Naumann T.A."/>
            <person name="Divon H.H."/>
            <person name="Lysoe E."/>
            <person name="Uhlig S."/>
            <person name="Proctor R.H."/>
        </authorList>
    </citation>
    <scope>NUCLEOTIDE SEQUENCE [LARGE SCALE GENOMIC DNA]</scope>
    <source>
        <strain evidence="1 2">NRRL 25214</strain>
    </source>
</reference>
<dbReference type="AlphaFoldDB" id="A0A8H4ZNJ6"/>
<dbReference type="EMBL" id="JABEVY010000109">
    <property type="protein sequence ID" value="KAF5249713.1"/>
    <property type="molecule type" value="Genomic_DNA"/>
</dbReference>
<proteinExistence type="predicted"/>
<gene>
    <name evidence="1" type="ORF">FANTH_5021</name>
</gene>
<dbReference type="Proteomes" id="UP000573603">
    <property type="component" value="Unassembled WGS sequence"/>
</dbReference>
<accession>A0A8H4ZNJ6</accession>
<sequence length="169" mass="18829">MGFSNPHTRTLIFNPAAQARPNDVLDLYPGNQTYTEMLGQIMSRSHAISNFAEANRGMVLKQYTTQVNPAKLPKEQDINEMLRNQEIVKQLLQQVNSLQFSLRAQSDPGPPQQHMIANSPLVFLLDVAIALDLLLAHRDSGRLYVELAILSKQGRELNKAPGVIGLLET</sequence>
<name>A0A8H4ZNJ6_9HYPO</name>
<comment type="caution">
    <text evidence="1">The sequence shown here is derived from an EMBL/GenBank/DDBJ whole genome shotgun (WGS) entry which is preliminary data.</text>
</comment>
<evidence type="ECO:0000313" key="1">
    <source>
        <dbReference type="EMBL" id="KAF5249713.1"/>
    </source>
</evidence>
<protein>
    <submittedName>
        <fullName evidence="1">Uncharacterized protein</fullName>
    </submittedName>
</protein>
<keyword evidence="2" id="KW-1185">Reference proteome</keyword>
<organism evidence="1 2">
    <name type="scientific">Fusarium anthophilum</name>
    <dbReference type="NCBI Taxonomy" id="48485"/>
    <lineage>
        <taxon>Eukaryota</taxon>
        <taxon>Fungi</taxon>
        <taxon>Dikarya</taxon>
        <taxon>Ascomycota</taxon>
        <taxon>Pezizomycotina</taxon>
        <taxon>Sordariomycetes</taxon>
        <taxon>Hypocreomycetidae</taxon>
        <taxon>Hypocreales</taxon>
        <taxon>Nectriaceae</taxon>
        <taxon>Fusarium</taxon>
        <taxon>Fusarium fujikuroi species complex</taxon>
    </lineage>
</organism>
<evidence type="ECO:0000313" key="2">
    <source>
        <dbReference type="Proteomes" id="UP000573603"/>
    </source>
</evidence>